<keyword evidence="2" id="KW-1185">Reference proteome</keyword>
<evidence type="ECO:0008006" key="3">
    <source>
        <dbReference type="Google" id="ProtNLM"/>
    </source>
</evidence>
<dbReference type="GeneID" id="6164337"/>
<reference evidence="1" key="1">
    <citation type="submission" date="2008-03" db="EMBL/GenBank/DDBJ databases">
        <title>Complete sequence of Thermoproteus neutrophilus V24Sta.</title>
        <authorList>
            <consortium name="US DOE Joint Genome Institute"/>
            <person name="Copeland A."/>
            <person name="Lucas S."/>
            <person name="Lapidus A."/>
            <person name="Glavina del Rio T."/>
            <person name="Dalin E."/>
            <person name="Tice H."/>
            <person name="Bruce D."/>
            <person name="Goodwin L."/>
            <person name="Pitluck S."/>
            <person name="Sims D."/>
            <person name="Brettin T."/>
            <person name="Detter J.C."/>
            <person name="Han C."/>
            <person name="Kuske C.R."/>
            <person name="Schmutz J."/>
            <person name="Larimer F."/>
            <person name="Land M."/>
            <person name="Hauser L."/>
            <person name="Kyrpides N."/>
            <person name="Mikhailova N."/>
            <person name="Biddle J.F."/>
            <person name="Zhang Z."/>
            <person name="Fitz-Gibbon S.T."/>
            <person name="Lowe T.M."/>
            <person name="Saltikov C."/>
            <person name="House C.H."/>
            <person name="Richardson P."/>
        </authorList>
    </citation>
    <scope>NUCLEOTIDE SEQUENCE [LARGE SCALE GENOMIC DNA]</scope>
    <source>
        <strain evidence="1">V24Sta</strain>
    </source>
</reference>
<proteinExistence type="predicted"/>
<dbReference type="AlphaFoldDB" id="B1YDJ4"/>
<protein>
    <recommendedName>
        <fullName evidence="3">Carboxypeptidase regulatory-like domain-containing protein</fullName>
    </recommendedName>
</protein>
<organism evidence="1 2">
    <name type="scientific">Pyrobaculum neutrophilum (strain DSM 2338 / JCM 9278 / NBRC 100436 / V24Sta)</name>
    <name type="common">Thermoproteus neutrophilus</name>
    <dbReference type="NCBI Taxonomy" id="444157"/>
    <lineage>
        <taxon>Archaea</taxon>
        <taxon>Thermoproteota</taxon>
        <taxon>Thermoprotei</taxon>
        <taxon>Thermoproteales</taxon>
        <taxon>Thermoproteaceae</taxon>
        <taxon>Pyrobaculum</taxon>
    </lineage>
</organism>
<dbReference type="Proteomes" id="UP000001694">
    <property type="component" value="Chromosome"/>
</dbReference>
<dbReference type="RefSeq" id="WP_012350277.1">
    <property type="nucleotide sequence ID" value="NC_010525.1"/>
</dbReference>
<evidence type="ECO:0000313" key="2">
    <source>
        <dbReference type="Proteomes" id="UP000001694"/>
    </source>
</evidence>
<dbReference type="EMBL" id="CP001014">
    <property type="protein sequence ID" value="ACB39857.1"/>
    <property type="molecule type" value="Genomic_DNA"/>
</dbReference>
<evidence type="ECO:0000313" key="1">
    <source>
        <dbReference type="EMBL" id="ACB39857.1"/>
    </source>
</evidence>
<gene>
    <name evidence="1" type="ordered locus">Tneu_0920</name>
</gene>
<accession>B1YDJ4</accession>
<dbReference type="eggNOG" id="arCOG03265">
    <property type="taxonomic scope" value="Archaea"/>
</dbReference>
<sequence>MCLVRPLLALALLAAAAAALGIRDWNDRPLVYGTAAVFDEGGSLVGLTYVFGGEALYGLPWRPGYVLRVAWGIATPSEAASGRVIWIYDSSVARDVYELGAPGGGKIRTWVYPVTVVVREAGGRPAAGCYARVVDAASGGRWVNVFASTASDGSVRLYQAPATDYIVSIYCGGYLAATAKFSVQRGAPSTAWNYEIAVEYITSVKVENAP</sequence>
<dbReference type="STRING" id="444157.Tneu_0920"/>
<dbReference type="KEGG" id="tne:Tneu_0920"/>
<name>B1YDJ4_PYRNV</name>
<dbReference type="HOGENOM" id="CLU_1318583_0_0_2"/>